<feature type="transmembrane region" description="Helical" evidence="8">
    <location>
        <begin position="255"/>
        <end position="275"/>
    </location>
</feature>
<dbReference type="Proteomes" id="UP000198634">
    <property type="component" value="Unassembled WGS sequence"/>
</dbReference>
<keyword evidence="11" id="KW-1185">Reference proteome</keyword>
<keyword evidence="6 8" id="KW-1133">Transmembrane helix</keyword>
<protein>
    <submittedName>
        <fullName evidence="10">Chloramphenicol-sensitive protein RarD</fullName>
    </submittedName>
</protein>
<feature type="transmembrane region" description="Helical" evidence="8">
    <location>
        <begin position="61"/>
        <end position="80"/>
    </location>
</feature>
<dbReference type="STRING" id="657014.SAMN04488092_110103"/>
<evidence type="ECO:0000259" key="9">
    <source>
        <dbReference type="Pfam" id="PF00892"/>
    </source>
</evidence>
<keyword evidence="5 8" id="KW-0812">Transmembrane</keyword>
<proteinExistence type="inferred from homology"/>
<dbReference type="EMBL" id="FOEP01000010">
    <property type="protein sequence ID" value="SEQ66249.1"/>
    <property type="molecule type" value="Genomic_DNA"/>
</dbReference>
<keyword evidence="4" id="KW-1003">Cell membrane</keyword>
<keyword evidence="7 8" id="KW-0472">Membrane</keyword>
<evidence type="ECO:0000256" key="2">
    <source>
        <dbReference type="ARBA" id="ARBA00007362"/>
    </source>
</evidence>
<feature type="transmembrane region" description="Helical" evidence="8">
    <location>
        <begin position="231"/>
        <end position="249"/>
    </location>
</feature>
<evidence type="ECO:0000256" key="1">
    <source>
        <dbReference type="ARBA" id="ARBA00004651"/>
    </source>
</evidence>
<dbReference type="Pfam" id="PF00892">
    <property type="entry name" value="EamA"/>
    <property type="match status" value="2"/>
</dbReference>
<evidence type="ECO:0000313" key="11">
    <source>
        <dbReference type="Proteomes" id="UP000198634"/>
    </source>
</evidence>
<comment type="subcellular location">
    <subcellularLocation>
        <location evidence="1">Cell membrane</location>
        <topology evidence="1">Multi-pass membrane protein</topology>
    </subcellularLocation>
</comment>
<comment type="similarity">
    <text evidence="2">Belongs to the EamA transporter family.</text>
</comment>
<evidence type="ECO:0000256" key="6">
    <source>
        <dbReference type="ARBA" id="ARBA00022989"/>
    </source>
</evidence>
<dbReference type="GO" id="GO:0005886">
    <property type="term" value="C:plasma membrane"/>
    <property type="evidence" value="ECO:0007669"/>
    <property type="project" value="UniProtKB-SubCell"/>
</dbReference>
<dbReference type="InterPro" id="IPR050638">
    <property type="entry name" value="AA-Vitamin_Transporters"/>
</dbReference>
<dbReference type="InterPro" id="IPR037185">
    <property type="entry name" value="EmrE-like"/>
</dbReference>
<dbReference type="AlphaFoldDB" id="A0A1H9HV71"/>
<accession>A0A1H9HV71</accession>
<dbReference type="NCBIfam" id="TIGR00688">
    <property type="entry name" value="rarD"/>
    <property type="match status" value="1"/>
</dbReference>
<evidence type="ECO:0000256" key="3">
    <source>
        <dbReference type="ARBA" id="ARBA00022448"/>
    </source>
</evidence>
<evidence type="ECO:0000313" key="10">
    <source>
        <dbReference type="EMBL" id="SEQ66249.1"/>
    </source>
</evidence>
<gene>
    <name evidence="10" type="ORF">SAMN04488092_110103</name>
</gene>
<reference evidence="10 11" key="1">
    <citation type="submission" date="2016-10" db="EMBL/GenBank/DDBJ databases">
        <authorList>
            <person name="de Groot N.N."/>
        </authorList>
    </citation>
    <scope>NUCLEOTIDE SEQUENCE [LARGE SCALE GENOMIC DNA]</scope>
    <source>
        <strain evidence="10 11">DSM 22007</strain>
    </source>
</reference>
<feature type="domain" description="EamA" evidence="9">
    <location>
        <begin position="141"/>
        <end position="271"/>
    </location>
</feature>
<evidence type="ECO:0000256" key="4">
    <source>
        <dbReference type="ARBA" id="ARBA00022475"/>
    </source>
</evidence>
<keyword evidence="3" id="KW-0813">Transport</keyword>
<feature type="transmembrane region" description="Helical" evidence="8">
    <location>
        <begin position="167"/>
        <end position="186"/>
    </location>
</feature>
<sequence length="306" mass="32582">MIACCTVWGLSPLYYKMLAHIPPLEVLSHRTLWSLVFFAVVLAVQGRMGPLRSALSSPRSVVIILIAALAIATNWFFFILSVQIGKAVEASLGYYIFPLVAVLIGVVAFGERLNRAQGLAVALAVLAVVVLTLGLGVAPWIALILSVSFGLYGLVKKSLSIGPVISVTAEVLLLSPIALIVIGMAWQQGHGAYGASLGDSLLLMVSGPLTATPLILFSYATKRVSMATVGLVQYLNPTLQFMCAVVIFGEPFGQWHVIAFSLIWAALAIYSLASLRQDRAARKARVRSEAEAIGLTSSRSDSSANP</sequence>
<dbReference type="InterPro" id="IPR000620">
    <property type="entry name" value="EamA_dom"/>
</dbReference>
<evidence type="ECO:0000256" key="7">
    <source>
        <dbReference type="ARBA" id="ARBA00023136"/>
    </source>
</evidence>
<dbReference type="PANTHER" id="PTHR32322">
    <property type="entry name" value="INNER MEMBRANE TRANSPORTER"/>
    <property type="match status" value="1"/>
</dbReference>
<feature type="domain" description="EamA" evidence="9">
    <location>
        <begin position="2"/>
        <end position="132"/>
    </location>
</feature>
<feature type="transmembrane region" description="Helical" evidence="8">
    <location>
        <begin position="32"/>
        <end position="49"/>
    </location>
</feature>
<dbReference type="PANTHER" id="PTHR32322:SF2">
    <property type="entry name" value="EAMA DOMAIN-CONTAINING PROTEIN"/>
    <property type="match status" value="1"/>
</dbReference>
<feature type="transmembrane region" description="Helical" evidence="8">
    <location>
        <begin position="139"/>
        <end position="155"/>
    </location>
</feature>
<evidence type="ECO:0000256" key="5">
    <source>
        <dbReference type="ARBA" id="ARBA00022692"/>
    </source>
</evidence>
<organism evidence="10 11">
    <name type="scientific">Thalassovita taeanensis</name>
    <dbReference type="NCBI Taxonomy" id="657014"/>
    <lineage>
        <taxon>Bacteria</taxon>
        <taxon>Pseudomonadati</taxon>
        <taxon>Pseudomonadota</taxon>
        <taxon>Alphaproteobacteria</taxon>
        <taxon>Rhodobacterales</taxon>
        <taxon>Roseobacteraceae</taxon>
        <taxon>Thalassovita</taxon>
    </lineage>
</organism>
<evidence type="ECO:0000256" key="8">
    <source>
        <dbReference type="SAM" id="Phobius"/>
    </source>
</evidence>
<dbReference type="SUPFAM" id="SSF103481">
    <property type="entry name" value="Multidrug resistance efflux transporter EmrE"/>
    <property type="match status" value="2"/>
</dbReference>
<feature type="transmembrane region" description="Helical" evidence="8">
    <location>
        <begin position="92"/>
        <end position="109"/>
    </location>
</feature>
<feature type="transmembrane region" description="Helical" evidence="8">
    <location>
        <begin position="201"/>
        <end position="219"/>
    </location>
</feature>
<name>A0A1H9HV71_9RHOB</name>
<dbReference type="InterPro" id="IPR004626">
    <property type="entry name" value="RarD"/>
</dbReference>